<dbReference type="InterPro" id="IPR047737">
    <property type="entry name" value="LysC"/>
</dbReference>
<protein>
    <submittedName>
        <fullName evidence="2">Rz1-like lysis system protein LysC</fullName>
    </submittedName>
</protein>
<dbReference type="NCBIfam" id="NF038368">
    <property type="entry name" value="P2_Rz1"/>
    <property type="match status" value="1"/>
</dbReference>
<keyword evidence="1" id="KW-0732">Signal</keyword>
<proteinExistence type="predicted"/>
<dbReference type="AlphaFoldDB" id="A0AA42RV17"/>
<dbReference type="Proteomes" id="UP001160882">
    <property type="component" value="Unassembled WGS sequence"/>
</dbReference>
<dbReference type="Pfam" id="PF23793">
    <property type="entry name" value="LysC"/>
    <property type="match status" value="1"/>
</dbReference>
<gene>
    <name evidence="2" type="primary">lysC</name>
    <name evidence="2" type="ORF">N5I14_03370</name>
</gene>
<comment type="caution">
    <text evidence="2">The sequence shown here is derived from an EMBL/GenBank/DDBJ whole genome shotgun (WGS) entry which is preliminary data.</text>
</comment>
<dbReference type="PROSITE" id="PS51257">
    <property type="entry name" value="PROKAR_LIPOPROTEIN"/>
    <property type="match status" value="1"/>
</dbReference>
<evidence type="ECO:0000313" key="2">
    <source>
        <dbReference type="EMBL" id="MDH1629283.1"/>
    </source>
</evidence>
<evidence type="ECO:0000313" key="3">
    <source>
        <dbReference type="Proteomes" id="UP001160882"/>
    </source>
</evidence>
<evidence type="ECO:0000256" key="1">
    <source>
        <dbReference type="SAM" id="SignalP"/>
    </source>
</evidence>
<dbReference type="EMBL" id="JAOCGG010000004">
    <property type="protein sequence ID" value="MDH1629283.1"/>
    <property type="molecule type" value="Genomic_DNA"/>
</dbReference>
<name>A0AA42RV17_9PSED</name>
<dbReference type="InterPro" id="IPR058979">
    <property type="entry name" value="LysC-like"/>
</dbReference>
<accession>A0AA42RV17</accession>
<dbReference type="RefSeq" id="WP_280080365.1">
    <property type="nucleotide sequence ID" value="NZ_JAOCGG010000004.1"/>
</dbReference>
<feature type="chain" id="PRO_5041415651" evidence="1">
    <location>
        <begin position="25"/>
        <end position="88"/>
    </location>
</feature>
<feature type="signal peptide" evidence="1">
    <location>
        <begin position="1"/>
        <end position="24"/>
    </location>
</feature>
<reference evidence="2" key="1">
    <citation type="submission" date="2022-09" db="EMBL/GenBank/DDBJ databases">
        <title>Intensive care unit water sources are persistently colonized with multi-drug resistant bacteria and are the site of extensive horizontal gene transfer of antibiotic resistance genes.</title>
        <authorList>
            <person name="Diorio-Toth L."/>
        </authorList>
    </citation>
    <scope>NUCLEOTIDE SEQUENCE</scope>
    <source>
        <strain evidence="2">GD03782</strain>
    </source>
</reference>
<organism evidence="2 3">
    <name type="scientific">Pseudomonas mosselii</name>
    <dbReference type="NCBI Taxonomy" id="78327"/>
    <lineage>
        <taxon>Bacteria</taxon>
        <taxon>Pseudomonadati</taxon>
        <taxon>Pseudomonadota</taxon>
        <taxon>Gammaproteobacteria</taxon>
        <taxon>Pseudomonadales</taxon>
        <taxon>Pseudomonadaceae</taxon>
        <taxon>Pseudomonas</taxon>
    </lineage>
</organism>
<sequence length="88" mass="9287">MKTSNFANGLTSLCLTLLAGCASAPPSPAPTLIVSGCPVVVPCQLPATAPARNGQLLTDQERTELAWAECAAQVDRVYQHQVTHEQAR</sequence>